<organism evidence="13 14">
    <name type="scientific">Lonchura striata</name>
    <name type="common">white-rumped munia</name>
    <dbReference type="NCBI Taxonomy" id="40157"/>
    <lineage>
        <taxon>Eukaryota</taxon>
        <taxon>Metazoa</taxon>
        <taxon>Chordata</taxon>
        <taxon>Craniata</taxon>
        <taxon>Vertebrata</taxon>
        <taxon>Euteleostomi</taxon>
        <taxon>Archelosauria</taxon>
        <taxon>Archosauria</taxon>
        <taxon>Dinosauria</taxon>
        <taxon>Saurischia</taxon>
        <taxon>Theropoda</taxon>
        <taxon>Coelurosauria</taxon>
        <taxon>Aves</taxon>
        <taxon>Neognathae</taxon>
        <taxon>Neoaves</taxon>
        <taxon>Telluraves</taxon>
        <taxon>Australaves</taxon>
        <taxon>Passeriformes</taxon>
        <taxon>Passeroidea</taxon>
        <taxon>Estrildidae</taxon>
        <taxon>Estrildinae</taxon>
        <taxon>Lonchura</taxon>
    </lineage>
</organism>
<dbReference type="InterPro" id="IPR012317">
    <property type="entry name" value="Poly(ADP-ribose)pol_cat_dom"/>
</dbReference>
<dbReference type="GO" id="GO:0005737">
    <property type="term" value="C:cytoplasm"/>
    <property type="evidence" value="ECO:0007669"/>
    <property type="project" value="TreeGrafter"/>
</dbReference>
<keyword evidence="7" id="KW-0694">RNA-binding</keyword>
<evidence type="ECO:0000256" key="2">
    <source>
        <dbReference type="ARBA" id="ARBA00022676"/>
    </source>
</evidence>
<feature type="compositionally biased region" description="Polar residues" evidence="9">
    <location>
        <begin position="475"/>
        <end position="486"/>
    </location>
</feature>
<reference evidence="13 14" key="1">
    <citation type="submission" date="2017-05" db="EMBL/GenBank/DDBJ databases">
        <title>Genome of assembly of the Bengalese finch, Lonchura striata domestica.</title>
        <authorList>
            <person name="Colquitt B.M."/>
            <person name="Brainard M.S."/>
        </authorList>
    </citation>
    <scope>NUCLEOTIDE SEQUENCE [LARGE SCALE GENOMIC DNA]</scope>
    <source>
        <strain evidence="13">White83orange57</strain>
    </source>
</reference>
<sequence length="1016" mass="109541">MAGGVLEVQGLPRDAPEELLVLYFESRRRSGGGPVQSCQRLGPLLFLTFEDPQDAQNVLAHGSHRLGGAELVVRPAPPWDPTHLLLRGLDPRTPPEHLDLPPETLLGVPPGTVTLCQASVPGWSLLRLQDPLTPPELASAEQRARQQGLALLRVPQSPAVLVRAAGPAPSRDLLELYFENRRSGGGRVRDVRPLPGGRGAIVTFQEPAAAERVLQRPHQLQDVVLELVPHFPFLELLDASTDAALDAVPAPDRVSPPDVEPLRVMDPSVDTDCPPDTEPSSDSAVAHTNPPPDTVPAPAAPTSHPGPEQPSATFPGRDKDTEGFTAVPSQAQPPGPISVVVPEPTPAVPAQDEALVPAEPGAVRYLQQHYQDMLSSVSDVSLLPLEGGDVSGFRVSGEPGRCQAVADFLQSLLDSMASHSTSLRFPGVARFLWDLAGQSLLQQLESRFQCVIQLDGEPWSPPDPQMELDELLPAVSQQESRSQSWHQDLPEGSNAAADGGDGGDGFPSSTEEIKKVLAALRPSDAAARGSPELWPDTVPGNERDHNAAFICAAGGEGAAELLSDTEAEEEEEEVQMALAIQYSMDHACCEQEELARATALSLRSYSREREQERAEEDAGLLAALEASLEEALLAADSAWVTVFCSLERDAAAVTRELERALAGLLRTRDVASERLRALPAAGRCALALLRCRHAVQLSLRGDTATLRGFADYTAPAAQDLRSLLHRLPPPGHGAATTATTATAATAHWVRWDPSGTAVPYAPETAALLEQAWLHRERRLDLVLDGRPFTVDLERMEEFDIGSARAVPVCRSQPPLDSTFFLLGPELAGLEEEVRLMALAEDSEEFADTVRHFCETLEELRSQISVVQYQLKKGSVKRACAAGAAVERVLFHGTTKASSCEICLHGFNRSFCGKNATLYGRGVYFAARAAISARDRYSPPSASGTKFIFMAKVLTGEFTAGRPGLRAPPLREGCGVPQRYHSVVDDPRQPDIFVIFNDTQAYPQYLITCRSRHGGPL</sequence>
<dbReference type="Gene3D" id="3.30.70.330">
    <property type="match status" value="2"/>
</dbReference>
<dbReference type="InterPro" id="IPR052056">
    <property type="entry name" value="Mono-ARTD/PARP"/>
</dbReference>
<evidence type="ECO:0000259" key="12">
    <source>
        <dbReference type="PROSITE" id="PS51059"/>
    </source>
</evidence>
<evidence type="ECO:0000256" key="1">
    <source>
        <dbReference type="ARBA" id="ARBA00004123"/>
    </source>
</evidence>
<dbReference type="FunFam" id="3.90.228.10:FF:000008">
    <property type="entry name" value="Poly [ADP-ribose] polymerase"/>
    <property type="match status" value="1"/>
</dbReference>
<dbReference type="GO" id="GO:1990404">
    <property type="term" value="F:NAD+-protein mono-ADP-ribosyltransferase activity"/>
    <property type="evidence" value="ECO:0007669"/>
    <property type="project" value="TreeGrafter"/>
</dbReference>
<dbReference type="InterPro" id="IPR037197">
    <property type="entry name" value="WWE_dom_sf"/>
</dbReference>
<evidence type="ECO:0000256" key="4">
    <source>
        <dbReference type="ARBA" id="ARBA00023027"/>
    </source>
</evidence>
<protein>
    <recommendedName>
        <fullName evidence="8">Poly [ADP-ribose] polymerase</fullName>
        <shortName evidence="8">PARP</shortName>
        <ecNumber evidence="8">2.4.2.-</ecNumber>
    </recommendedName>
</protein>
<dbReference type="PANTHER" id="PTHR14453">
    <property type="entry name" value="PARP/ZINC FINGER CCCH TYPE DOMAIN CONTAINING PROTEIN"/>
    <property type="match status" value="1"/>
</dbReference>
<dbReference type="AlphaFoldDB" id="A0A218UD20"/>
<dbReference type="GO" id="GO:0070212">
    <property type="term" value="P:protein poly-ADP-ribosylation"/>
    <property type="evidence" value="ECO:0007669"/>
    <property type="project" value="TreeGrafter"/>
</dbReference>
<feature type="domain" description="WWE" evidence="11">
    <location>
        <begin position="734"/>
        <end position="810"/>
    </location>
</feature>
<evidence type="ECO:0000313" key="13">
    <source>
        <dbReference type="EMBL" id="OWK51380.1"/>
    </source>
</evidence>
<evidence type="ECO:0000259" key="11">
    <source>
        <dbReference type="PROSITE" id="PS50918"/>
    </source>
</evidence>
<comment type="subcellular location">
    <subcellularLocation>
        <location evidence="1">Nucleus</location>
    </subcellularLocation>
</comment>
<feature type="compositionally biased region" description="Pro residues" evidence="9">
    <location>
        <begin position="289"/>
        <end position="299"/>
    </location>
</feature>
<dbReference type="PROSITE" id="PS51059">
    <property type="entry name" value="PARP_CATALYTIC"/>
    <property type="match status" value="1"/>
</dbReference>
<dbReference type="InterPro" id="IPR000504">
    <property type="entry name" value="RRM_dom"/>
</dbReference>
<keyword evidence="3 8" id="KW-0808">Transferase</keyword>
<gene>
    <name evidence="13" type="primary">PARP10</name>
    <name evidence="13" type="ORF">RLOC_00012223</name>
</gene>
<feature type="domain" description="PARP catalytic" evidence="12">
    <location>
        <begin position="820"/>
        <end position="1016"/>
    </location>
</feature>
<evidence type="ECO:0000256" key="8">
    <source>
        <dbReference type="RuleBase" id="RU362114"/>
    </source>
</evidence>
<keyword evidence="2 8" id="KW-0328">Glycosyltransferase</keyword>
<evidence type="ECO:0000256" key="5">
    <source>
        <dbReference type="ARBA" id="ARBA00023242"/>
    </source>
</evidence>
<accession>A0A218UD20</accession>
<dbReference type="GO" id="GO:0003714">
    <property type="term" value="F:transcription corepressor activity"/>
    <property type="evidence" value="ECO:0007669"/>
    <property type="project" value="TreeGrafter"/>
</dbReference>
<dbReference type="EC" id="2.4.2.-" evidence="8"/>
<feature type="region of interest" description="Disordered" evidence="9">
    <location>
        <begin position="248"/>
        <end position="334"/>
    </location>
</feature>
<dbReference type="InterPro" id="IPR004170">
    <property type="entry name" value="WWE_dom"/>
</dbReference>
<proteinExistence type="inferred from homology"/>
<dbReference type="Pfam" id="PF23085">
    <property type="entry name" value="RRM_PARP14_3"/>
    <property type="match status" value="2"/>
</dbReference>
<feature type="domain" description="RRM" evidence="10">
    <location>
        <begin position="4"/>
        <end position="78"/>
    </location>
</feature>
<evidence type="ECO:0000259" key="10">
    <source>
        <dbReference type="PROSITE" id="PS50102"/>
    </source>
</evidence>
<keyword evidence="4 8" id="KW-0520">NAD</keyword>
<dbReference type="PANTHER" id="PTHR14453:SF94">
    <property type="entry name" value="PROTEIN MONO-ADP-RIBOSYLTRANSFERASE PARP10"/>
    <property type="match status" value="1"/>
</dbReference>
<dbReference type="GO" id="GO:0003723">
    <property type="term" value="F:RNA binding"/>
    <property type="evidence" value="ECO:0007669"/>
    <property type="project" value="UniProtKB-UniRule"/>
</dbReference>
<dbReference type="GO" id="GO:0003950">
    <property type="term" value="F:NAD+ poly-ADP-ribosyltransferase activity"/>
    <property type="evidence" value="ECO:0007669"/>
    <property type="project" value="UniProtKB-UniRule"/>
</dbReference>
<comment type="caution">
    <text evidence="13">The sequence shown here is derived from an EMBL/GenBank/DDBJ whole genome shotgun (WGS) entry which is preliminary data.</text>
</comment>
<evidence type="ECO:0000256" key="6">
    <source>
        <dbReference type="ARBA" id="ARBA00024347"/>
    </source>
</evidence>
<dbReference type="EMBL" id="MUZQ01000440">
    <property type="protein sequence ID" value="OWK51380.1"/>
    <property type="molecule type" value="Genomic_DNA"/>
</dbReference>
<evidence type="ECO:0000256" key="3">
    <source>
        <dbReference type="ARBA" id="ARBA00022679"/>
    </source>
</evidence>
<keyword evidence="5" id="KW-0539">Nucleus</keyword>
<dbReference type="SUPFAM" id="SSF117839">
    <property type="entry name" value="WWE domain"/>
    <property type="match status" value="1"/>
</dbReference>
<evidence type="ECO:0000256" key="7">
    <source>
        <dbReference type="PROSITE-ProRule" id="PRU00176"/>
    </source>
</evidence>
<dbReference type="SUPFAM" id="SSF56399">
    <property type="entry name" value="ADP-ribosylation"/>
    <property type="match status" value="1"/>
</dbReference>
<dbReference type="InterPro" id="IPR034464">
    <property type="entry name" value="PAR10_RRM1_2"/>
</dbReference>
<dbReference type="GO" id="GO:0010629">
    <property type="term" value="P:negative regulation of gene expression"/>
    <property type="evidence" value="ECO:0007669"/>
    <property type="project" value="TreeGrafter"/>
</dbReference>
<dbReference type="Gene3D" id="3.90.228.10">
    <property type="match status" value="1"/>
</dbReference>
<comment type="similarity">
    <text evidence="6">Belongs to the ARTD/PARP family.</text>
</comment>
<dbReference type="Pfam" id="PF02825">
    <property type="entry name" value="WWE"/>
    <property type="match status" value="1"/>
</dbReference>
<dbReference type="SUPFAM" id="SSF54928">
    <property type="entry name" value="RNA-binding domain, RBD"/>
    <property type="match status" value="1"/>
</dbReference>
<dbReference type="PROSITE" id="PS50918">
    <property type="entry name" value="WWE"/>
    <property type="match status" value="1"/>
</dbReference>
<dbReference type="Gene3D" id="3.30.720.50">
    <property type="match status" value="1"/>
</dbReference>
<name>A0A218UD20_9PASE</name>
<evidence type="ECO:0000313" key="14">
    <source>
        <dbReference type="Proteomes" id="UP000197619"/>
    </source>
</evidence>
<dbReference type="InterPro" id="IPR035979">
    <property type="entry name" value="RBD_domain_sf"/>
</dbReference>
<dbReference type="CDD" id="cd12547">
    <property type="entry name" value="RRM1_2_PAR10"/>
    <property type="match status" value="2"/>
</dbReference>
<dbReference type="PROSITE" id="PS50102">
    <property type="entry name" value="RRM"/>
    <property type="match status" value="1"/>
</dbReference>
<dbReference type="InterPro" id="IPR012677">
    <property type="entry name" value="Nucleotide-bd_a/b_plait_sf"/>
</dbReference>
<dbReference type="CDD" id="cd01439">
    <property type="entry name" value="TCCD_inducible_PARP_like"/>
    <property type="match status" value="1"/>
</dbReference>
<dbReference type="Pfam" id="PF00644">
    <property type="entry name" value="PARP"/>
    <property type="match status" value="1"/>
</dbReference>
<evidence type="ECO:0000256" key="9">
    <source>
        <dbReference type="SAM" id="MobiDB-lite"/>
    </source>
</evidence>
<dbReference type="GO" id="GO:0005634">
    <property type="term" value="C:nucleus"/>
    <property type="evidence" value="ECO:0007669"/>
    <property type="project" value="UniProtKB-SubCell"/>
</dbReference>
<feature type="region of interest" description="Disordered" evidence="9">
    <location>
        <begin position="474"/>
        <end position="509"/>
    </location>
</feature>
<keyword evidence="14" id="KW-1185">Reference proteome</keyword>
<dbReference type="Proteomes" id="UP000197619">
    <property type="component" value="Unassembled WGS sequence"/>
</dbReference>